<dbReference type="Proteomes" id="UP000192368">
    <property type="component" value="Unassembled WGS sequence"/>
</dbReference>
<feature type="transmembrane region" description="Helical" evidence="2">
    <location>
        <begin position="7"/>
        <end position="26"/>
    </location>
</feature>
<dbReference type="STRING" id="573058.SAMN00017477_0622"/>
<dbReference type="AlphaFoldDB" id="A0A1W1US40"/>
<organism evidence="3 4">
    <name type="scientific">Peptoniphilus asaccharolyticus DSM 20463</name>
    <dbReference type="NCBI Taxonomy" id="573058"/>
    <lineage>
        <taxon>Bacteria</taxon>
        <taxon>Bacillati</taxon>
        <taxon>Bacillota</taxon>
        <taxon>Tissierellia</taxon>
        <taxon>Tissierellales</taxon>
        <taxon>Peptoniphilaceae</taxon>
        <taxon>Peptoniphilus</taxon>
    </lineage>
</organism>
<feature type="coiled-coil region" evidence="1">
    <location>
        <begin position="42"/>
        <end position="83"/>
    </location>
</feature>
<keyword evidence="2" id="KW-0812">Transmembrane</keyword>
<reference evidence="4" key="1">
    <citation type="submission" date="2017-04" db="EMBL/GenBank/DDBJ databases">
        <authorList>
            <person name="Varghese N."/>
            <person name="Submissions S."/>
        </authorList>
    </citation>
    <scope>NUCLEOTIDE SEQUENCE [LARGE SCALE GENOMIC DNA]</scope>
    <source>
        <strain evidence="4">DSM 20463</strain>
    </source>
</reference>
<keyword evidence="1" id="KW-0175">Coiled coil</keyword>
<keyword evidence="2" id="KW-1133">Transmembrane helix</keyword>
<proteinExistence type="predicted"/>
<dbReference type="EMBL" id="FWWR01000009">
    <property type="protein sequence ID" value="SMB83922.1"/>
    <property type="molecule type" value="Genomic_DNA"/>
</dbReference>
<sequence length="355" mass="41218">MKNLNNNSKIVLSSAFMIIGCVLLFFSKSNLDLLNNNISVENAKYQSEILKIKKENKKAKESIDELDKKLGKLNSRKEVLENLVPQYDYESNKYDDYISYPVSLDYNVQNIKKIGLKNSEARINSFYFNNKVRDLESAKSNLLISSILQNDYLIREVNYNLLRSNFEIYKYNGILNYYNSTNNYFSKAKSKIESKDRLVSLYQNMVVLKSLGLEMLDHLAFVGASDQKEIDLQNIKRQTSVISSSNYSIPQKFTEAYYKKLLFGTDVYSISNIYTNYVNIKEQKFENGNIKILKDFRGRVHIISELKDEKIINYYYDTSGNVYKVVDFSDGIEPIDFIKTPGVMEHSLKLYKSAK</sequence>
<accession>A0A1W1US40</accession>
<evidence type="ECO:0000313" key="3">
    <source>
        <dbReference type="EMBL" id="SMB83922.1"/>
    </source>
</evidence>
<keyword evidence="2" id="KW-0472">Membrane</keyword>
<evidence type="ECO:0000256" key="2">
    <source>
        <dbReference type="SAM" id="Phobius"/>
    </source>
</evidence>
<dbReference type="PROSITE" id="PS51257">
    <property type="entry name" value="PROKAR_LIPOPROTEIN"/>
    <property type="match status" value="1"/>
</dbReference>
<dbReference type="OrthoDB" id="9962227at2"/>
<evidence type="ECO:0000313" key="4">
    <source>
        <dbReference type="Proteomes" id="UP000192368"/>
    </source>
</evidence>
<evidence type="ECO:0000256" key="1">
    <source>
        <dbReference type="SAM" id="Coils"/>
    </source>
</evidence>
<dbReference type="RefSeq" id="WP_084230283.1">
    <property type="nucleotide sequence ID" value="NZ_FWWR01000009.1"/>
</dbReference>
<protein>
    <submittedName>
        <fullName evidence="3">Uncharacterized protein</fullName>
    </submittedName>
</protein>
<name>A0A1W1US40_PEPAS</name>
<gene>
    <name evidence="3" type="ORF">SAMN00017477_0622</name>
</gene>
<keyword evidence="4" id="KW-1185">Reference proteome</keyword>